<gene>
    <name evidence="1" type="ORF">CAL29_16585</name>
</gene>
<dbReference type="NCBIfam" id="TIGR01643">
    <property type="entry name" value="YD_repeat_2x"/>
    <property type="match status" value="1"/>
</dbReference>
<dbReference type="AlphaFoldDB" id="A0A261RXU1"/>
<dbReference type="Gene3D" id="3.90.550.20">
    <property type="match status" value="1"/>
</dbReference>
<dbReference type="Proteomes" id="UP000216020">
    <property type="component" value="Unassembled WGS sequence"/>
</dbReference>
<evidence type="ECO:0008006" key="3">
    <source>
        <dbReference type="Google" id="ProtNLM"/>
    </source>
</evidence>
<evidence type="ECO:0000313" key="2">
    <source>
        <dbReference type="Proteomes" id="UP000216020"/>
    </source>
</evidence>
<keyword evidence="2" id="KW-1185">Reference proteome</keyword>
<dbReference type="PANTHER" id="PTHR32305:SF15">
    <property type="entry name" value="PROTEIN RHSA-RELATED"/>
    <property type="match status" value="1"/>
</dbReference>
<proteinExistence type="predicted"/>
<dbReference type="InterPro" id="IPR050708">
    <property type="entry name" value="T6SS_VgrG/RHS"/>
</dbReference>
<evidence type="ECO:0000313" key="1">
    <source>
        <dbReference type="EMBL" id="OZI29745.1"/>
    </source>
</evidence>
<dbReference type="InterPro" id="IPR007577">
    <property type="entry name" value="GlycoTrfase_DXD_sugar-bd_CS"/>
</dbReference>
<protein>
    <recommendedName>
        <fullName evidence="3">Toxin</fullName>
    </recommendedName>
</protein>
<name>A0A261RXU1_9BORD</name>
<dbReference type="InterPro" id="IPR029044">
    <property type="entry name" value="Nucleotide-diphossugar_trans"/>
</dbReference>
<dbReference type="Pfam" id="PF04488">
    <property type="entry name" value="Gly_transf_sug"/>
    <property type="match status" value="1"/>
</dbReference>
<dbReference type="SUPFAM" id="SSF53448">
    <property type="entry name" value="Nucleotide-diphospho-sugar transferases"/>
    <property type="match status" value="1"/>
</dbReference>
<dbReference type="NCBIfam" id="TIGR03696">
    <property type="entry name" value="Rhs_assc_core"/>
    <property type="match status" value="1"/>
</dbReference>
<accession>A0A261RXU1</accession>
<comment type="caution">
    <text evidence="1">The sequence shown here is derived from an EMBL/GenBank/DDBJ whole genome shotgun (WGS) entry which is preliminary data.</text>
</comment>
<reference evidence="2" key="1">
    <citation type="submission" date="2017-05" db="EMBL/GenBank/DDBJ databases">
        <title>Complete and WGS of Bordetella genogroups.</title>
        <authorList>
            <person name="Spilker T."/>
            <person name="Lipuma J."/>
        </authorList>
    </citation>
    <scope>NUCLEOTIDE SEQUENCE [LARGE SCALE GENOMIC DNA]</scope>
    <source>
        <strain evidence="2">AU16122</strain>
    </source>
</reference>
<dbReference type="InterPro" id="IPR022385">
    <property type="entry name" value="Rhs_assc_core"/>
</dbReference>
<dbReference type="Gene3D" id="2.180.10.10">
    <property type="entry name" value="RHS repeat-associated core"/>
    <property type="match status" value="1"/>
</dbReference>
<dbReference type="InterPro" id="IPR031325">
    <property type="entry name" value="RHS_repeat"/>
</dbReference>
<organism evidence="1 2">
    <name type="scientific">Bordetella genomosp. 10</name>
    <dbReference type="NCBI Taxonomy" id="1416804"/>
    <lineage>
        <taxon>Bacteria</taxon>
        <taxon>Pseudomonadati</taxon>
        <taxon>Pseudomonadota</taxon>
        <taxon>Betaproteobacteria</taxon>
        <taxon>Burkholderiales</taxon>
        <taxon>Alcaligenaceae</taxon>
        <taxon>Bordetella</taxon>
    </lineage>
</organism>
<dbReference type="PANTHER" id="PTHR32305">
    <property type="match status" value="1"/>
</dbReference>
<dbReference type="EMBL" id="NEVM01000005">
    <property type="protein sequence ID" value="OZI29745.1"/>
    <property type="molecule type" value="Genomic_DNA"/>
</dbReference>
<dbReference type="InterPro" id="IPR006530">
    <property type="entry name" value="YD"/>
</dbReference>
<sequence>MRTLRYNRVAPGDVASQCVERDAFNPLGQPESSQDARFFAQGGASPTLNFRYTPALSGRMLQTLGADAGQAQAFHDIDGRPVWQRDARGTVQQFTRDALGRPVSRTEALAGQAPAVRERWVYGDAALPAAGYAATDETDPRNLNQRGQVVQHYDTAGLLDTRAAGYTVQGAAQRQDRTLLPPETSSDWSGASAADWQAGLTGLPAYCTAWTYNALGRVLRQTDARGHVQRRAYDVAGRKSAGWVQLQGQAEERGVTAAITYAAGGEIETKADANGIATAYTYEPQLTGRVLGIKVSRKQGAIATVLQDLAYTYDPVGNVVGMTDNAAQAACFKNQATTAARAYTYDALYRLLSASGRENAVASGSPDTDNPGPDPVNYRNYSRSYAYDLGGNLIRITPGNGLPNRIMTVALASNRAVSNASATGATPANVHATYFDAAGNANCLDGNMRQPMRWSGLNQLGCLVTVQRSATDPAQNDRESYAYDGGGRRVRKTGFAKASGAWNQADVIYLPGLEIRQQSAGEQLEVMVLDDGARVLNWTAGKPGDIGNRQIRYRYSDRQNSCQIETDDTGAVITQEEYYPYGGTAVWAVASTSEAKYKTIRYSGKERDAAGLYYYGLRYYQPWIGRWINPDPGGAVDGKNLYCMVRNNPVSLRDGNGLASDDVAIHKRPTELLAERILSSYDENTEKLPRNLLHIWVGPKVLPDLFVSNLNGFIHFYSEKGFQSFLFTDSSTGPTRLNRLKARWKSKESLDPRIQIIDIHRSPELEEFRSEEAYADLYSRYKFAIKNKRFAQAADIFRIYALYKFGGVYADVDDTAIGIVDVDVPRFGIFTTWPVYPPGIEEKVINNTPIIAVPRHPVLHEMIGRLSRADLSSKDSEDVLRTTGPFLFTSVLREAYPFLKRTASGGHRERMGLSENEVSDKILHGALVRARAEIMRAGKYVSIGSNGSWKKKGA</sequence>
<dbReference type="Pfam" id="PF05593">
    <property type="entry name" value="RHS_repeat"/>
    <property type="match status" value="1"/>
</dbReference>